<evidence type="ECO:0000259" key="1">
    <source>
        <dbReference type="Pfam" id="PF01636"/>
    </source>
</evidence>
<dbReference type="Gene3D" id="3.90.1200.10">
    <property type="match status" value="1"/>
</dbReference>
<dbReference type="EMBL" id="LVXZ01000225">
    <property type="protein sequence ID" value="OAP87467.1"/>
    <property type="molecule type" value="Genomic_DNA"/>
</dbReference>
<accession>A0A179B706</accession>
<dbReference type="GO" id="GO:0016740">
    <property type="term" value="F:transferase activity"/>
    <property type="evidence" value="ECO:0007669"/>
    <property type="project" value="UniProtKB-KW"/>
</dbReference>
<dbReference type="InterPro" id="IPR011009">
    <property type="entry name" value="Kinase-like_dom_sf"/>
</dbReference>
<evidence type="ECO:0000313" key="3">
    <source>
        <dbReference type="Proteomes" id="UP000078302"/>
    </source>
</evidence>
<dbReference type="OrthoDB" id="5288978at2"/>
<dbReference type="AlphaFoldDB" id="A0A179B706"/>
<organism evidence="2 3">
    <name type="scientific">Acidithiobacillus ferrooxidans</name>
    <name type="common">Thiobacillus ferrooxidans</name>
    <dbReference type="NCBI Taxonomy" id="920"/>
    <lineage>
        <taxon>Bacteria</taxon>
        <taxon>Pseudomonadati</taxon>
        <taxon>Pseudomonadota</taxon>
        <taxon>Acidithiobacillia</taxon>
        <taxon>Acidithiobacillales</taxon>
        <taxon>Acidithiobacillaceae</taxon>
        <taxon>Acidithiobacillus</taxon>
    </lineage>
</organism>
<protein>
    <submittedName>
        <fullName evidence="2">Phosphotransferase</fullName>
    </submittedName>
</protein>
<keyword evidence="2" id="KW-0808">Transferase</keyword>
<comment type="caution">
    <text evidence="2">The sequence shown here is derived from an EMBL/GenBank/DDBJ whole genome shotgun (WGS) entry which is preliminary data.</text>
</comment>
<reference evidence="2 3" key="1">
    <citation type="submission" date="2016-04" db="EMBL/GenBank/DDBJ databases">
        <title>Acidithiobacillus ferrooxidans genome sequencing and assembly.</title>
        <authorList>
            <person name="Zhou Z."/>
        </authorList>
    </citation>
    <scope>NUCLEOTIDE SEQUENCE [LARGE SCALE GENOMIC DNA]</scope>
    <source>
        <strain evidence="2 3">BY0502</strain>
    </source>
</reference>
<name>A0A179B706_ACIFR</name>
<dbReference type="InterPro" id="IPR002575">
    <property type="entry name" value="Aminoglycoside_PTrfase"/>
</dbReference>
<sequence length="342" mass="38787">MPQSLLTSNFRSAAVESSLSPAAVHWLAQQGVTAASARAIPGDASGRRYWRLPPDLIFMEAPPPEDILSFLRVRHRFARAALPVPRVLAAQMASGFVLLEDLGHDDLKRVLDAGSNVDRWMQQAMTLILNLQQAGQRQAALPPLPFFSPTRLQDELILFTDWYLGRHLGLVLSPQQSVALQTFFAVLLNNAAAQPQVWVHRDFHARNLIVRRDTGLLTMIDFQDAVLGPWTYDLASLLWDRYWDWGRAQRDAWALDFLAAHRRGVALSPPTDFLRRVGRMGLQRNLKILGIFCRLAYRDGKSGYLDFLPRFWAYVVDALDTDPLLQPYQELFALWQPPLPGR</sequence>
<dbReference type="Pfam" id="PF01636">
    <property type="entry name" value="APH"/>
    <property type="match status" value="1"/>
</dbReference>
<dbReference type="SUPFAM" id="SSF56112">
    <property type="entry name" value="Protein kinase-like (PK-like)"/>
    <property type="match status" value="1"/>
</dbReference>
<keyword evidence="3" id="KW-1185">Reference proteome</keyword>
<gene>
    <name evidence="2" type="ORF">A4H96_13690</name>
</gene>
<proteinExistence type="predicted"/>
<dbReference type="Proteomes" id="UP000078302">
    <property type="component" value="Unassembled WGS sequence"/>
</dbReference>
<evidence type="ECO:0000313" key="2">
    <source>
        <dbReference type="EMBL" id="OAP87467.1"/>
    </source>
</evidence>
<dbReference type="Gene3D" id="3.30.200.20">
    <property type="entry name" value="Phosphorylase Kinase, domain 1"/>
    <property type="match status" value="1"/>
</dbReference>
<feature type="domain" description="Aminoglycoside phosphotransferase" evidence="1">
    <location>
        <begin position="37"/>
        <end position="262"/>
    </location>
</feature>